<organism evidence="1 2">
    <name type="scientific">Candidatus Pullilachnospira stercoravium</name>
    <dbReference type="NCBI Taxonomy" id="2840913"/>
    <lineage>
        <taxon>Bacteria</taxon>
        <taxon>Bacillati</taxon>
        <taxon>Bacillota</taxon>
        <taxon>Clostridia</taxon>
        <taxon>Lachnospirales</taxon>
        <taxon>Lachnospiraceae</taxon>
        <taxon>Lachnospiraceae incertae sedis</taxon>
        <taxon>Candidatus Pullilachnospira</taxon>
    </lineage>
</organism>
<dbReference type="Proteomes" id="UP000886723">
    <property type="component" value="Unassembled WGS sequence"/>
</dbReference>
<sequence length="399" mass="45400">METLSSEQIRYFRLNSHHLDRFYKSSDILALAGACGFQNSPPGAWESALHFRAPGLSSDDMNRLLYQERTLLQAWSFRGAPVVFPSCESGTFLLALAACPGESWIYTKGITLALDYLEMDEEELLKLLKEVMPGLDDTVLVSKSTLDQTLARWMLPLLPPDRRDRWMAPSMYGDPGRQTVGGAVVSFLLRPCSFLGLVVFGKRQNQFPTFTSLKRWTGSGLSPQPDAAKQLIRKYLHCYGPSTPGDFAAWLGASGQQARRMWQEVRPEMEPAKISGKTVWYLSDDREALFAPADPSRNLLLTDSHDPYLDQRDRWILQPDKTLHRKIWRTVANPGTVIWQGEIIGIWNGRRSSRGLNIHMDIWKNPFDTEEELRRMLEDHVAEYAAFRQLSLSDFSISL</sequence>
<gene>
    <name evidence="1" type="ORF">IAA63_07160</name>
</gene>
<comment type="caution">
    <text evidence="1">The sequence shown here is derived from an EMBL/GenBank/DDBJ whole genome shotgun (WGS) entry which is preliminary data.</text>
</comment>
<dbReference type="InterPro" id="IPR009351">
    <property type="entry name" value="AlkZ-like"/>
</dbReference>
<dbReference type="PANTHER" id="PTHR38479:SF2">
    <property type="entry name" value="WINGED HELIX DNA-BINDING DOMAIN-CONTAINING PROTEIN"/>
    <property type="match status" value="1"/>
</dbReference>
<dbReference type="PANTHER" id="PTHR38479">
    <property type="entry name" value="LMO0824 PROTEIN"/>
    <property type="match status" value="1"/>
</dbReference>
<accession>A0A9D1NU44</accession>
<dbReference type="AlphaFoldDB" id="A0A9D1NU44"/>
<dbReference type="EMBL" id="DVON01000159">
    <property type="protein sequence ID" value="HIV12902.1"/>
    <property type="molecule type" value="Genomic_DNA"/>
</dbReference>
<proteinExistence type="predicted"/>
<reference evidence="1" key="2">
    <citation type="journal article" date="2021" name="PeerJ">
        <title>Extensive microbial diversity within the chicken gut microbiome revealed by metagenomics and culture.</title>
        <authorList>
            <person name="Gilroy R."/>
            <person name="Ravi A."/>
            <person name="Getino M."/>
            <person name="Pursley I."/>
            <person name="Horton D.L."/>
            <person name="Alikhan N.F."/>
            <person name="Baker D."/>
            <person name="Gharbi K."/>
            <person name="Hall N."/>
            <person name="Watson M."/>
            <person name="Adriaenssens E.M."/>
            <person name="Foster-Nyarko E."/>
            <person name="Jarju S."/>
            <person name="Secka A."/>
            <person name="Antonio M."/>
            <person name="Oren A."/>
            <person name="Chaudhuri R.R."/>
            <person name="La Ragione R."/>
            <person name="Hildebrand F."/>
            <person name="Pallen M.J."/>
        </authorList>
    </citation>
    <scope>NUCLEOTIDE SEQUENCE</scope>
    <source>
        <strain evidence="1">ChiBcec2-4451</strain>
    </source>
</reference>
<name>A0A9D1NU44_9FIRM</name>
<dbReference type="Pfam" id="PF06224">
    <property type="entry name" value="AlkZ-like"/>
    <property type="match status" value="1"/>
</dbReference>
<reference evidence="1" key="1">
    <citation type="submission" date="2020-10" db="EMBL/GenBank/DDBJ databases">
        <authorList>
            <person name="Gilroy R."/>
        </authorList>
    </citation>
    <scope>NUCLEOTIDE SEQUENCE</scope>
    <source>
        <strain evidence="1">ChiBcec2-4451</strain>
    </source>
</reference>
<protein>
    <submittedName>
        <fullName evidence="1">AlkZ family DNA glycosylase</fullName>
    </submittedName>
</protein>
<evidence type="ECO:0000313" key="1">
    <source>
        <dbReference type="EMBL" id="HIV12902.1"/>
    </source>
</evidence>
<evidence type="ECO:0000313" key="2">
    <source>
        <dbReference type="Proteomes" id="UP000886723"/>
    </source>
</evidence>